<dbReference type="InterPro" id="IPR013759">
    <property type="entry name" value="Topo_IIA_B_C"/>
</dbReference>
<dbReference type="InterPro" id="IPR006171">
    <property type="entry name" value="TOPRIM_dom"/>
</dbReference>
<dbReference type="GO" id="GO:0009330">
    <property type="term" value="C:DNA topoisomerase type II (double strand cut, ATP-hydrolyzing) complex"/>
    <property type="evidence" value="ECO:0007669"/>
    <property type="project" value="TreeGrafter"/>
</dbReference>
<dbReference type="Gene3D" id="3.30.1360.40">
    <property type="match status" value="2"/>
</dbReference>
<dbReference type="InterPro" id="IPR036890">
    <property type="entry name" value="HATPase_C_sf"/>
</dbReference>
<dbReference type="PROSITE" id="PS52040">
    <property type="entry name" value="TOPO_IIA"/>
    <property type="match status" value="1"/>
</dbReference>
<evidence type="ECO:0000256" key="10">
    <source>
        <dbReference type="RuleBase" id="RU362094"/>
    </source>
</evidence>
<evidence type="ECO:0000256" key="1">
    <source>
        <dbReference type="ARBA" id="ARBA00000185"/>
    </source>
</evidence>
<dbReference type="Proteomes" id="UP000789572">
    <property type="component" value="Unassembled WGS sequence"/>
</dbReference>
<dbReference type="Pfam" id="PF00204">
    <property type="entry name" value="DNA_gyraseB"/>
    <property type="match status" value="1"/>
</dbReference>
<evidence type="ECO:0000256" key="11">
    <source>
        <dbReference type="SAM" id="Coils"/>
    </source>
</evidence>
<comment type="similarity">
    <text evidence="10">Belongs to the type II topoisomerase family.</text>
</comment>
<evidence type="ECO:0000313" key="13">
    <source>
        <dbReference type="EMBL" id="CAG8456610.1"/>
    </source>
</evidence>
<dbReference type="Gene3D" id="3.30.565.10">
    <property type="entry name" value="Histidine kinase-like ATPase, C-terminal domain"/>
    <property type="match status" value="2"/>
</dbReference>
<dbReference type="SMART" id="SM00433">
    <property type="entry name" value="TOP2c"/>
    <property type="match status" value="1"/>
</dbReference>
<comment type="caution">
    <text evidence="13">The sequence shown here is derived from an EMBL/GenBank/DDBJ whole genome shotgun (WGS) entry which is preliminary data.</text>
</comment>
<dbReference type="SMART" id="SM00387">
    <property type="entry name" value="HATPase_c"/>
    <property type="match status" value="1"/>
</dbReference>
<comment type="subunit">
    <text evidence="10">Homodimer.</text>
</comment>
<protein>
    <recommendedName>
        <fullName evidence="5 10">DNA topoisomerase 2</fullName>
        <ecNumber evidence="4 10">5.6.2.2</ecNumber>
    </recommendedName>
</protein>
<feature type="coiled-coil region" evidence="11">
    <location>
        <begin position="854"/>
        <end position="895"/>
    </location>
</feature>
<dbReference type="InterPro" id="IPR013760">
    <property type="entry name" value="Topo_IIA-like_dom_sf"/>
</dbReference>
<evidence type="ECO:0000256" key="4">
    <source>
        <dbReference type="ARBA" id="ARBA00012895"/>
    </source>
</evidence>
<comment type="catalytic activity">
    <reaction evidence="1 10">
        <text>ATP-dependent breakage, passage and rejoining of double-stranded DNA.</text>
        <dbReference type="EC" id="5.6.2.2"/>
    </reaction>
</comment>
<dbReference type="InterPro" id="IPR050220">
    <property type="entry name" value="Type_II_DNA_Topoisomerases"/>
</dbReference>
<dbReference type="InterPro" id="IPR014721">
    <property type="entry name" value="Ribsml_uS5_D2-typ_fold_subgr"/>
</dbReference>
<dbReference type="InterPro" id="IPR002288">
    <property type="entry name" value="DNA_gyrase_B_C"/>
</dbReference>
<comment type="cofactor">
    <cofactor evidence="2">
        <name>Mg(2+)</name>
        <dbReference type="ChEBI" id="CHEBI:18420"/>
    </cofactor>
</comment>
<dbReference type="GO" id="GO:0003677">
    <property type="term" value="F:DNA binding"/>
    <property type="evidence" value="ECO:0007669"/>
    <property type="project" value="UniProtKB-UniRule"/>
</dbReference>
<proteinExistence type="inferred from homology"/>
<comment type="caution">
    <text evidence="9">Lacks conserved residue(s) required for the propagation of feature annotation.</text>
</comment>
<evidence type="ECO:0000313" key="14">
    <source>
        <dbReference type="Proteomes" id="UP000789572"/>
    </source>
</evidence>
<evidence type="ECO:0000256" key="5">
    <source>
        <dbReference type="ARBA" id="ARBA00019635"/>
    </source>
</evidence>
<dbReference type="OrthoDB" id="276498at2759"/>
<accession>A0A9N8VP50</accession>
<evidence type="ECO:0000256" key="6">
    <source>
        <dbReference type="ARBA" id="ARBA00023029"/>
    </source>
</evidence>
<dbReference type="GO" id="GO:0003918">
    <property type="term" value="F:DNA topoisomerase type II (double strand cut, ATP-hydrolyzing) activity"/>
    <property type="evidence" value="ECO:0007669"/>
    <property type="project" value="UniProtKB-UniRule"/>
</dbReference>
<evidence type="ECO:0000256" key="3">
    <source>
        <dbReference type="ARBA" id="ARBA00008263"/>
    </source>
</evidence>
<dbReference type="InterPro" id="IPR013506">
    <property type="entry name" value="Topo_IIA_bsu_dom2"/>
</dbReference>
<evidence type="ECO:0000259" key="12">
    <source>
        <dbReference type="PROSITE" id="PS52040"/>
    </source>
</evidence>
<gene>
    <name evidence="13" type="ORF">POCULU_LOCUS335</name>
</gene>
<feature type="coiled-coil region" evidence="11">
    <location>
        <begin position="793"/>
        <end position="827"/>
    </location>
</feature>
<evidence type="ECO:0000256" key="8">
    <source>
        <dbReference type="ARBA" id="ARBA00023235"/>
    </source>
</evidence>
<dbReference type="PRINTS" id="PR00418">
    <property type="entry name" value="TPI2FAMILY"/>
</dbReference>
<dbReference type="GO" id="GO:0005524">
    <property type="term" value="F:ATP binding"/>
    <property type="evidence" value="ECO:0007669"/>
    <property type="project" value="UniProtKB-UniRule"/>
</dbReference>
<keyword evidence="10" id="KW-0067">ATP-binding</keyword>
<dbReference type="GO" id="GO:0005737">
    <property type="term" value="C:cytoplasm"/>
    <property type="evidence" value="ECO:0007669"/>
    <property type="project" value="TreeGrafter"/>
</dbReference>
<sequence length="968" mass="110217">MPSKEKNKKDEYGAESIQVLENIEAVRKRPGMYIGSTDEQEVIDNSIDEAVAGYCSQVKITLSADQKIITVEDNGRGGKFDNKVYKTSGGLHGVGVTAVNALSANLKAANGITITFTPDPKIFQEFTYFKIETIQNRLKELAYLNPNEKYPNLKVSVLKDDVLEGLVTILAVRMKDPQFSGQTKDRLANKPVREIVKNATYDLVKKFLQDHGSSAEAISRQIITTAQNRVKYEEYEKSLREGGRSAALPGKLAPCISKEIANNELFIVEGESAGGSAKLARDPYNQAVLPVQGKIINVEKAERAKILENEEIKNLINALGFSVSEATQNHYNRFRTKLEAEMQLQTIVEKTQQDLLKKLRYGKIVIMTDADPDETKYFYSDHELEVYQQENKGTIGRLQRFKGLGEMNPQQLRETTMAIKKRCLHELLFPNPPTIREIIQDLMGSKSEPRKKRLESGEHKNAQLTVIDNKVDIGQALLVKFLEYAYEVVEDRALPQLYDGLKPVQRRILYTLYELGLLSNKPHRKAAKVVGDVIGKYHPHGDQSVYQAMVKMAQDFNYRYPLIDGQEKEPKILPANLNLLLNGSSGIAVGMSTNIPPHNLGEVVDATINLIQQPEISLEQLITYLPAPDFPTGGQILEQEKLHSIYEKGEGTIYMRAKAEIISSKGEKEKKDLIHITELPYKVNKAKLVESISRIIKDKDKIDVILNQLYKSTKLQSTFAVKMRALIDDQPKVFSLKEVLEGFISQRLENIQKKARFIYKKNQKELINLETRRFIIDNYREIAEIAHTSSSDEEREKKLKTRFSAELKKLQEQLRTIQEKSDDSSEKPSNLEQEAINRILDTPASFRQFTPERREKLQNDINKLQQDNAEQQSIINQQEKRKEKLIQELQELKSSYPHDKRKTTVTSIQHSIEERQLIPHEERIILLSRSENKKENKINNYLTVHSLAAVEPTNIPSQGKELKTRGDN</sequence>
<dbReference type="SUPFAM" id="SSF56719">
    <property type="entry name" value="Type II DNA topoisomerase"/>
    <property type="match status" value="1"/>
</dbReference>
<dbReference type="InterPro" id="IPR020568">
    <property type="entry name" value="Ribosomal_Su5_D2-typ_SF"/>
</dbReference>
<dbReference type="AlphaFoldDB" id="A0A9N8VP50"/>
<dbReference type="SMART" id="SM00434">
    <property type="entry name" value="TOP4c"/>
    <property type="match status" value="1"/>
</dbReference>
<dbReference type="Gene3D" id="3.30.230.10">
    <property type="match status" value="1"/>
</dbReference>
<dbReference type="InterPro" id="IPR013757">
    <property type="entry name" value="Topo_IIA_A_a_sf"/>
</dbReference>
<dbReference type="Gene3D" id="3.90.199.10">
    <property type="entry name" value="Topoisomerase II, domain 5"/>
    <property type="match status" value="3"/>
</dbReference>
<dbReference type="PANTHER" id="PTHR43493:SF5">
    <property type="entry name" value="DNA GYRASE SUBUNIT A, CHLOROPLASTIC_MITOCHONDRIAL"/>
    <property type="match status" value="1"/>
</dbReference>
<dbReference type="InterPro" id="IPR003594">
    <property type="entry name" value="HATPase_dom"/>
</dbReference>
<dbReference type="InterPro" id="IPR002205">
    <property type="entry name" value="Topo_IIA_dom_A"/>
</dbReference>
<evidence type="ECO:0000256" key="9">
    <source>
        <dbReference type="PROSITE-ProRule" id="PRU01384"/>
    </source>
</evidence>
<dbReference type="Pfam" id="PF01751">
    <property type="entry name" value="Toprim"/>
    <property type="match status" value="1"/>
</dbReference>
<reference evidence="13" key="1">
    <citation type="submission" date="2021-06" db="EMBL/GenBank/DDBJ databases">
        <authorList>
            <person name="Kallberg Y."/>
            <person name="Tangrot J."/>
            <person name="Rosling A."/>
        </authorList>
    </citation>
    <scope>NUCLEOTIDE SEQUENCE</scope>
    <source>
        <strain evidence="13">IA702</strain>
    </source>
</reference>
<dbReference type="SUPFAM" id="SSF54211">
    <property type="entry name" value="Ribosomal protein S5 domain 2-like"/>
    <property type="match status" value="1"/>
</dbReference>
<name>A0A9N8VP50_9GLOM</name>
<dbReference type="InterPro" id="IPR013758">
    <property type="entry name" value="Topo_IIA_A/C_ab"/>
</dbReference>
<organism evidence="13 14">
    <name type="scientific">Paraglomus occultum</name>
    <dbReference type="NCBI Taxonomy" id="144539"/>
    <lineage>
        <taxon>Eukaryota</taxon>
        <taxon>Fungi</taxon>
        <taxon>Fungi incertae sedis</taxon>
        <taxon>Mucoromycota</taxon>
        <taxon>Glomeromycotina</taxon>
        <taxon>Glomeromycetes</taxon>
        <taxon>Paraglomerales</taxon>
        <taxon>Paraglomeraceae</taxon>
        <taxon>Paraglomus</taxon>
    </lineage>
</organism>
<keyword evidence="11" id="KW-0175">Coiled coil</keyword>
<keyword evidence="14" id="KW-1185">Reference proteome</keyword>
<evidence type="ECO:0000256" key="7">
    <source>
        <dbReference type="ARBA" id="ARBA00023125"/>
    </source>
</evidence>
<dbReference type="EC" id="5.6.2.2" evidence="4 10"/>
<keyword evidence="7 9" id="KW-0238">DNA-binding</keyword>
<dbReference type="EMBL" id="CAJVPJ010000016">
    <property type="protein sequence ID" value="CAG8456610.1"/>
    <property type="molecule type" value="Genomic_DNA"/>
</dbReference>
<dbReference type="Pfam" id="PF02518">
    <property type="entry name" value="HATPase_c"/>
    <property type="match status" value="1"/>
</dbReference>
<keyword evidence="6 10" id="KW-0799">Topoisomerase</keyword>
<dbReference type="PANTHER" id="PTHR43493">
    <property type="entry name" value="DNA GYRASE/TOPOISOMERASE SUBUNIT A"/>
    <property type="match status" value="1"/>
</dbReference>
<dbReference type="Gene3D" id="3.40.50.670">
    <property type="match status" value="2"/>
</dbReference>
<evidence type="ECO:0000256" key="2">
    <source>
        <dbReference type="ARBA" id="ARBA00001946"/>
    </source>
</evidence>
<keyword evidence="8 10" id="KW-0413">Isomerase</keyword>
<dbReference type="Pfam" id="PF00521">
    <property type="entry name" value="DNA_topoisoIV"/>
    <property type="match status" value="1"/>
</dbReference>
<comment type="function">
    <text evidence="10">Control of topological states of DNA by transient breakage and subsequent rejoining of DNA strands. Topoisomerase II makes double-strand breaks.</text>
</comment>
<feature type="domain" description="Topo IIA-type catalytic" evidence="12">
    <location>
        <begin position="494"/>
        <end position="968"/>
    </location>
</feature>
<comment type="similarity">
    <text evidence="3">Belongs to the type II topoisomerase GyrA/ParC subunit family.</text>
</comment>
<dbReference type="Gene3D" id="1.10.268.10">
    <property type="entry name" value="Topoisomerase, domain 3"/>
    <property type="match status" value="1"/>
</dbReference>
<dbReference type="Pfam" id="PF00986">
    <property type="entry name" value="DNA_gyraseB_C"/>
    <property type="match status" value="1"/>
</dbReference>
<dbReference type="InterPro" id="IPR001241">
    <property type="entry name" value="Topo_IIA"/>
</dbReference>
<dbReference type="SUPFAM" id="SSF55874">
    <property type="entry name" value="ATPase domain of HSP90 chaperone/DNA topoisomerase II/histidine kinase"/>
    <property type="match status" value="1"/>
</dbReference>
<keyword evidence="10" id="KW-0547">Nucleotide-binding</keyword>
<dbReference type="GO" id="GO:0006265">
    <property type="term" value="P:DNA topological change"/>
    <property type="evidence" value="ECO:0007669"/>
    <property type="project" value="UniProtKB-UniRule"/>
</dbReference>